<evidence type="ECO:0000313" key="2">
    <source>
        <dbReference type="Proteomes" id="UP000886998"/>
    </source>
</evidence>
<dbReference type="EMBL" id="BMAV01001305">
    <property type="protein sequence ID" value="GFY39292.1"/>
    <property type="molecule type" value="Genomic_DNA"/>
</dbReference>
<proteinExistence type="predicted"/>
<evidence type="ECO:0000313" key="1">
    <source>
        <dbReference type="EMBL" id="GFY39292.1"/>
    </source>
</evidence>
<organism evidence="1 2">
    <name type="scientific">Trichonephila inaurata madagascariensis</name>
    <dbReference type="NCBI Taxonomy" id="2747483"/>
    <lineage>
        <taxon>Eukaryota</taxon>
        <taxon>Metazoa</taxon>
        <taxon>Ecdysozoa</taxon>
        <taxon>Arthropoda</taxon>
        <taxon>Chelicerata</taxon>
        <taxon>Arachnida</taxon>
        <taxon>Araneae</taxon>
        <taxon>Araneomorphae</taxon>
        <taxon>Entelegynae</taxon>
        <taxon>Araneoidea</taxon>
        <taxon>Nephilidae</taxon>
        <taxon>Trichonephila</taxon>
        <taxon>Trichonephila inaurata</taxon>
    </lineage>
</organism>
<dbReference type="Proteomes" id="UP000886998">
    <property type="component" value="Unassembled WGS sequence"/>
</dbReference>
<keyword evidence="2" id="KW-1185">Reference proteome</keyword>
<reference evidence="1" key="1">
    <citation type="submission" date="2020-08" db="EMBL/GenBank/DDBJ databases">
        <title>Multicomponent nature underlies the extraordinary mechanical properties of spider dragline silk.</title>
        <authorList>
            <person name="Kono N."/>
            <person name="Nakamura H."/>
            <person name="Mori M."/>
            <person name="Yoshida Y."/>
            <person name="Ohtoshi R."/>
            <person name="Malay A.D."/>
            <person name="Moran D.A.P."/>
            <person name="Tomita M."/>
            <person name="Numata K."/>
            <person name="Arakawa K."/>
        </authorList>
    </citation>
    <scope>NUCLEOTIDE SEQUENCE</scope>
</reference>
<comment type="caution">
    <text evidence="1">The sequence shown here is derived from an EMBL/GenBank/DDBJ whole genome shotgun (WGS) entry which is preliminary data.</text>
</comment>
<dbReference type="AlphaFoldDB" id="A0A8X6WQ11"/>
<protein>
    <submittedName>
        <fullName evidence="1">Uncharacterized protein</fullName>
    </submittedName>
</protein>
<gene>
    <name evidence="1" type="ORF">TNIN_408361</name>
</gene>
<sequence>MATVHIAKAAKLSSYQTWYRPASCLFHSLAKMYRNLSLLVLSGRDTVNSSSGKVDFGQQSVQPILTPRALRLQVGRKLLCPHPCQPLPAFHRPQIFAASHLP</sequence>
<name>A0A8X6WQ11_9ARAC</name>
<accession>A0A8X6WQ11</accession>